<dbReference type="AlphaFoldDB" id="A0A068V624"/>
<dbReference type="InterPro" id="IPR022692">
    <property type="entry name" value="Gemini_AL1_REP_central"/>
</dbReference>
<keyword evidence="9" id="KW-0378">Hydrolase</keyword>
<evidence type="ECO:0000313" key="13">
    <source>
        <dbReference type="EMBL" id="CDP16111.1"/>
    </source>
</evidence>
<keyword evidence="5" id="KW-0540">Nuclease</keyword>
<dbReference type="SUPFAM" id="SSF55464">
    <property type="entry name" value="Origin of replication-binding domain, RBD-like"/>
    <property type="match status" value="1"/>
</dbReference>
<keyword evidence="10" id="KW-0190">Covalent protein-DNA linkage</keyword>
<dbReference type="GO" id="GO:0016888">
    <property type="term" value="F:DNA endonuclease activity, producing 5'-phosphomonoesters"/>
    <property type="evidence" value="ECO:0007669"/>
    <property type="project" value="InterPro"/>
</dbReference>
<keyword evidence="3" id="KW-0548">Nucleotidyltransferase</keyword>
<dbReference type="Proteomes" id="UP000295252">
    <property type="component" value="Chromosome VIII"/>
</dbReference>
<protein>
    <recommendedName>
        <fullName evidence="12">CRESS-DNA virus Rep endonuclease domain-containing protein</fullName>
    </recommendedName>
</protein>
<dbReference type="GO" id="GO:0005198">
    <property type="term" value="F:structural molecule activity"/>
    <property type="evidence" value="ECO:0007669"/>
    <property type="project" value="InterPro"/>
</dbReference>
<dbReference type="GO" id="GO:0006260">
    <property type="term" value="P:DNA replication"/>
    <property type="evidence" value="ECO:0007669"/>
    <property type="project" value="UniProtKB-KW"/>
</dbReference>
<evidence type="ECO:0000256" key="4">
    <source>
        <dbReference type="ARBA" id="ARBA00022705"/>
    </source>
</evidence>
<keyword evidence="6" id="KW-0479">Metal-binding</keyword>
<dbReference type="Pfam" id="PF00799">
    <property type="entry name" value="Gemini_AL1"/>
    <property type="match status" value="1"/>
</dbReference>
<evidence type="ECO:0000256" key="5">
    <source>
        <dbReference type="ARBA" id="ARBA00022722"/>
    </source>
</evidence>
<dbReference type="PRINTS" id="PR00227">
    <property type="entry name" value="GEMCOATAL1"/>
</dbReference>
<accession>A0A068V624</accession>
<evidence type="ECO:0000256" key="8">
    <source>
        <dbReference type="ARBA" id="ARBA00022759"/>
    </source>
</evidence>
<evidence type="ECO:0000256" key="11">
    <source>
        <dbReference type="ARBA" id="ARBA00023125"/>
    </source>
</evidence>
<sequence>MPRASSSFFINAKNILLTYPRCVLPKQQALDEIRNLQFPISPIYIRVAQEAHENGSPHLHCLIQFEGKFLTASARFFDIKSPIANSMFHPNVQGARNSSAVRDYISKYGDFVEWGEFRSDGQTRFSSGKTDDVYAAALAGEDKGMALNIIKRGDPRSFIIHYNKLSSNLDRIFQKPPEPYVARFQQFECVPSFLTHWADTNVTGPGNRPHRPMSIIIKGPSRTGKTCWVRSLNSQAHNYYAGHIDLAHHSDDAWYNVINDVNPQFLKHWKEFLGAQRDWSSNCKYAKPRKIKGGIPSIVLCNPGLNSSYDVYLSAPDRQDLFNWTKQNAAFFFLQQPLFALTNQEQAPIVQEVEELDSSN</sequence>
<reference evidence="14" key="1">
    <citation type="journal article" date="2014" name="Science">
        <title>The coffee genome provides insight into the convergent evolution of caffeine biosynthesis.</title>
        <authorList>
            <person name="Denoeud F."/>
            <person name="Carretero-Paulet L."/>
            <person name="Dereeper A."/>
            <person name="Droc G."/>
            <person name="Guyot R."/>
            <person name="Pietrella M."/>
            <person name="Zheng C."/>
            <person name="Alberti A."/>
            <person name="Anthony F."/>
            <person name="Aprea G."/>
            <person name="Aury J.M."/>
            <person name="Bento P."/>
            <person name="Bernard M."/>
            <person name="Bocs S."/>
            <person name="Campa C."/>
            <person name="Cenci A."/>
            <person name="Combes M.C."/>
            <person name="Crouzillat D."/>
            <person name="Da Silva C."/>
            <person name="Daddiego L."/>
            <person name="De Bellis F."/>
            <person name="Dussert S."/>
            <person name="Garsmeur O."/>
            <person name="Gayraud T."/>
            <person name="Guignon V."/>
            <person name="Jahn K."/>
            <person name="Jamilloux V."/>
            <person name="Joet T."/>
            <person name="Labadie K."/>
            <person name="Lan T."/>
            <person name="Leclercq J."/>
            <person name="Lepelley M."/>
            <person name="Leroy T."/>
            <person name="Li L.T."/>
            <person name="Librado P."/>
            <person name="Lopez L."/>
            <person name="Munoz A."/>
            <person name="Noel B."/>
            <person name="Pallavicini A."/>
            <person name="Perrotta G."/>
            <person name="Poncet V."/>
            <person name="Pot D."/>
            <person name="Priyono X."/>
            <person name="Rigoreau M."/>
            <person name="Rouard M."/>
            <person name="Rozas J."/>
            <person name="Tranchant-Dubreuil C."/>
            <person name="VanBuren R."/>
            <person name="Zhang Q."/>
            <person name="Andrade A.C."/>
            <person name="Argout X."/>
            <person name="Bertrand B."/>
            <person name="de Kochko A."/>
            <person name="Graziosi G."/>
            <person name="Henry R.J."/>
            <person name="Jayarama X."/>
            <person name="Ming R."/>
            <person name="Nagai C."/>
            <person name="Rounsley S."/>
            <person name="Sankoff D."/>
            <person name="Giuliano G."/>
            <person name="Albert V.A."/>
            <person name="Wincker P."/>
            <person name="Lashermes P."/>
        </authorList>
    </citation>
    <scope>NUCLEOTIDE SEQUENCE [LARGE SCALE GENOMIC DNA]</scope>
    <source>
        <strain evidence="14">cv. DH200-94</strain>
    </source>
</reference>
<evidence type="ECO:0000256" key="3">
    <source>
        <dbReference type="ARBA" id="ARBA00022695"/>
    </source>
</evidence>
<keyword evidence="2" id="KW-0808">Transferase</keyword>
<dbReference type="InterPro" id="IPR001191">
    <property type="entry name" value="Gemini_AL1_REP"/>
</dbReference>
<dbReference type="OMA" id="NTEWIAG"/>
<organism evidence="13 14">
    <name type="scientific">Coffea canephora</name>
    <name type="common">Robusta coffee</name>
    <dbReference type="NCBI Taxonomy" id="49390"/>
    <lineage>
        <taxon>Eukaryota</taxon>
        <taxon>Viridiplantae</taxon>
        <taxon>Streptophyta</taxon>
        <taxon>Embryophyta</taxon>
        <taxon>Tracheophyta</taxon>
        <taxon>Spermatophyta</taxon>
        <taxon>Magnoliopsida</taxon>
        <taxon>eudicotyledons</taxon>
        <taxon>Gunneridae</taxon>
        <taxon>Pentapetalae</taxon>
        <taxon>asterids</taxon>
        <taxon>lamiids</taxon>
        <taxon>Gentianales</taxon>
        <taxon>Rubiaceae</taxon>
        <taxon>Ixoroideae</taxon>
        <taxon>Gardenieae complex</taxon>
        <taxon>Bertiereae - Coffeeae clade</taxon>
        <taxon>Coffeeae</taxon>
        <taxon>Coffea</taxon>
    </lineage>
</organism>
<keyword evidence="14" id="KW-1185">Reference proteome</keyword>
<evidence type="ECO:0000313" key="14">
    <source>
        <dbReference type="Proteomes" id="UP000295252"/>
    </source>
</evidence>
<evidence type="ECO:0000256" key="6">
    <source>
        <dbReference type="ARBA" id="ARBA00022723"/>
    </source>
</evidence>
<evidence type="ECO:0000256" key="7">
    <source>
        <dbReference type="ARBA" id="ARBA00022741"/>
    </source>
</evidence>
<evidence type="ECO:0000256" key="10">
    <source>
        <dbReference type="ARBA" id="ARBA00023124"/>
    </source>
</evidence>
<dbReference type="Gramene" id="CDP16111">
    <property type="protein sequence ID" value="CDP16111"/>
    <property type="gene ID" value="GSCOC_T00017161001"/>
</dbReference>
<evidence type="ECO:0000256" key="9">
    <source>
        <dbReference type="ARBA" id="ARBA00022801"/>
    </source>
</evidence>
<evidence type="ECO:0000256" key="2">
    <source>
        <dbReference type="ARBA" id="ARBA00022679"/>
    </source>
</evidence>
<dbReference type="GO" id="GO:0046872">
    <property type="term" value="F:metal ion binding"/>
    <property type="evidence" value="ECO:0007669"/>
    <property type="project" value="UniProtKB-KW"/>
</dbReference>
<proteinExistence type="inferred from homology"/>
<dbReference type="Gene3D" id="3.40.1310.20">
    <property type="match status" value="1"/>
</dbReference>
<dbReference type="GO" id="GO:0000166">
    <property type="term" value="F:nucleotide binding"/>
    <property type="evidence" value="ECO:0007669"/>
    <property type="project" value="UniProtKB-KW"/>
</dbReference>
<evidence type="ECO:0000256" key="1">
    <source>
        <dbReference type="ARBA" id="ARBA00006240"/>
    </source>
</evidence>
<comment type="similarity">
    <text evidence="1">Belongs to the geminiviridae Rep protein family.</text>
</comment>
<gene>
    <name evidence="13" type="ORF">GSCOC_T00017161001</name>
</gene>
<dbReference type="InterPro" id="IPR049912">
    <property type="entry name" value="CRESS_DNA_REP"/>
</dbReference>
<keyword evidence="7" id="KW-0547">Nucleotide-binding</keyword>
<dbReference type="PROSITE" id="PS52020">
    <property type="entry name" value="CRESS_DNA_REP"/>
    <property type="match status" value="1"/>
</dbReference>
<dbReference type="GO" id="GO:0016779">
    <property type="term" value="F:nucleotidyltransferase activity"/>
    <property type="evidence" value="ECO:0007669"/>
    <property type="project" value="UniProtKB-KW"/>
</dbReference>
<feature type="domain" description="CRESS-DNA virus Rep endonuclease" evidence="12">
    <location>
        <begin position="9"/>
        <end position="117"/>
    </location>
</feature>
<keyword evidence="11" id="KW-0238">DNA-binding</keyword>
<name>A0A068V624_COFCA</name>
<dbReference type="GO" id="GO:0003677">
    <property type="term" value="F:DNA binding"/>
    <property type="evidence" value="ECO:0007669"/>
    <property type="project" value="UniProtKB-KW"/>
</dbReference>
<dbReference type="InParanoid" id="A0A068V624"/>
<dbReference type="PRINTS" id="PR00228">
    <property type="entry name" value="GEMCOATCLVL1"/>
</dbReference>
<evidence type="ECO:0000259" key="12">
    <source>
        <dbReference type="PROSITE" id="PS52020"/>
    </source>
</evidence>
<dbReference type="Pfam" id="PF08283">
    <property type="entry name" value="Gemini_AL1_M"/>
    <property type="match status" value="1"/>
</dbReference>
<dbReference type="EMBL" id="HG739201">
    <property type="protein sequence ID" value="CDP16111.1"/>
    <property type="molecule type" value="Genomic_DNA"/>
</dbReference>
<keyword evidence="4" id="KW-0235">DNA replication</keyword>
<dbReference type="PhylomeDB" id="A0A068V624"/>
<keyword evidence="8" id="KW-0255">Endonuclease</keyword>
<dbReference type="InterPro" id="IPR001301">
    <property type="entry name" value="Gemini_AL1_CLV"/>
</dbReference>
<dbReference type="OrthoDB" id="1716563at2759"/>